<dbReference type="PANTHER" id="PTHR43591">
    <property type="entry name" value="METHYLTRANSFERASE"/>
    <property type="match status" value="1"/>
</dbReference>
<dbReference type="AlphaFoldDB" id="T5KFN6"/>
<evidence type="ECO:0000259" key="1">
    <source>
        <dbReference type="Pfam" id="PF08241"/>
    </source>
</evidence>
<proteinExistence type="predicted"/>
<reference evidence="2 3" key="1">
    <citation type="journal article" date="2013" name="Genome Announc.">
        <title>Whole-genome sequences of five oyster-associated bacteria show potential for crude oil hydrocarbon degradation.</title>
        <authorList>
            <person name="Chauhan A."/>
            <person name="Green S."/>
            <person name="Pathak A."/>
            <person name="Thomas J."/>
            <person name="Venkatramanan R."/>
        </authorList>
    </citation>
    <scope>NUCLEOTIDE SEQUENCE [LARGE SCALE GENOMIC DNA]</scope>
    <source>
        <strain evidence="2 3">MF109</strain>
    </source>
</reference>
<dbReference type="Proteomes" id="UP000016033">
    <property type="component" value="Unassembled WGS sequence"/>
</dbReference>
<dbReference type="CDD" id="cd02440">
    <property type="entry name" value="AdoMet_MTases"/>
    <property type="match status" value="1"/>
</dbReference>
<evidence type="ECO:0000313" key="2">
    <source>
        <dbReference type="EMBL" id="EQM74299.1"/>
    </source>
</evidence>
<evidence type="ECO:0000313" key="3">
    <source>
        <dbReference type="Proteomes" id="UP000016033"/>
    </source>
</evidence>
<dbReference type="GO" id="GO:0008757">
    <property type="term" value="F:S-adenosylmethionine-dependent methyltransferase activity"/>
    <property type="evidence" value="ECO:0007669"/>
    <property type="project" value="InterPro"/>
</dbReference>
<dbReference type="InterPro" id="IPR029063">
    <property type="entry name" value="SAM-dependent_MTases_sf"/>
</dbReference>
<gene>
    <name evidence="2" type="ORF">L687_02270</name>
</gene>
<feature type="domain" description="Methyltransferase type 11" evidence="1">
    <location>
        <begin position="39"/>
        <end position="123"/>
    </location>
</feature>
<dbReference type="RefSeq" id="WP_021200398.1">
    <property type="nucleotide sequence ID" value="NZ_ATAO01000206.1"/>
</dbReference>
<organism evidence="2 3">
    <name type="scientific">Microbacterium maritypicum MF109</name>
    <dbReference type="NCBI Taxonomy" id="1333857"/>
    <lineage>
        <taxon>Bacteria</taxon>
        <taxon>Bacillati</taxon>
        <taxon>Actinomycetota</taxon>
        <taxon>Actinomycetes</taxon>
        <taxon>Micrococcales</taxon>
        <taxon>Microbacteriaceae</taxon>
        <taxon>Microbacterium</taxon>
    </lineage>
</organism>
<accession>T5KFN6</accession>
<dbReference type="SUPFAM" id="SSF53335">
    <property type="entry name" value="S-adenosyl-L-methionine-dependent methyltransferases"/>
    <property type="match status" value="1"/>
</dbReference>
<dbReference type="Gene3D" id="3.40.50.150">
    <property type="entry name" value="Vaccinia Virus protein VP39"/>
    <property type="match status" value="1"/>
</dbReference>
<dbReference type="Pfam" id="PF08241">
    <property type="entry name" value="Methyltransf_11"/>
    <property type="match status" value="1"/>
</dbReference>
<name>T5KFN6_MICMQ</name>
<sequence>MKDWSGVGEAYSASYSALCAGTFVAMREALGEPHGRSLVDVGAGDGTLAAMWTAEGWTVTACEPESTMRAVSRRRHPRIDPIDGTLPALPFADGAFDVAIANFVLSHVPSPRSAAAELRRVSRGAVVATTWTLSPSWFWAEITERAGIAPFGGPRLPDDEDFERTADGFGRMLQEAGLQRVEVTELDWTWSADPRALWRSVEGGVAGAGALYAGLDQVDRQRFRTAFDQVVDERSANSFLPLAHRAAVAVSAAR</sequence>
<protein>
    <recommendedName>
        <fullName evidence="1">Methyltransferase type 11 domain-containing protein</fullName>
    </recommendedName>
</protein>
<dbReference type="EMBL" id="ATAO01000206">
    <property type="protein sequence ID" value="EQM74299.1"/>
    <property type="molecule type" value="Genomic_DNA"/>
</dbReference>
<comment type="caution">
    <text evidence="2">The sequence shown here is derived from an EMBL/GenBank/DDBJ whole genome shotgun (WGS) entry which is preliminary data.</text>
</comment>
<dbReference type="PATRIC" id="fig|1333857.3.peg.2444"/>
<dbReference type="InterPro" id="IPR013216">
    <property type="entry name" value="Methyltransf_11"/>
</dbReference>